<dbReference type="PROSITE" id="PS50850">
    <property type="entry name" value="MFS"/>
    <property type="match status" value="1"/>
</dbReference>
<feature type="transmembrane region" description="Helical" evidence="5">
    <location>
        <begin position="91"/>
        <end position="107"/>
    </location>
</feature>
<dbReference type="Pfam" id="PF07690">
    <property type="entry name" value="MFS_1"/>
    <property type="match status" value="1"/>
</dbReference>
<dbReference type="InterPro" id="IPR036259">
    <property type="entry name" value="MFS_trans_sf"/>
</dbReference>
<dbReference type="PANTHER" id="PTHR11662">
    <property type="entry name" value="SOLUTE CARRIER FAMILY 17"/>
    <property type="match status" value="1"/>
</dbReference>
<proteinExistence type="predicted"/>
<accession>A0ABR1D541</accession>
<organism evidence="7 8">
    <name type="scientific">Necator americanus</name>
    <name type="common">Human hookworm</name>
    <dbReference type="NCBI Taxonomy" id="51031"/>
    <lineage>
        <taxon>Eukaryota</taxon>
        <taxon>Metazoa</taxon>
        <taxon>Ecdysozoa</taxon>
        <taxon>Nematoda</taxon>
        <taxon>Chromadorea</taxon>
        <taxon>Rhabditida</taxon>
        <taxon>Rhabditina</taxon>
        <taxon>Rhabditomorpha</taxon>
        <taxon>Strongyloidea</taxon>
        <taxon>Ancylostomatidae</taxon>
        <taxon>Bunostominae</taxon>
        <taxon>Necator</taxon>
    </lineage>
</organism>
<evidence type="ECO:0000313" key="8">
    <source>
        <dbReference type="Proteomes" id="UP001303046"/>
    </source>
</evidence>
<feature type="transmembrane region" description="Helical" evidence="5">
    <location>
        <begin position="158"/>
        <end position="180"/>
    </location>
</feature>
<evidence type="ECO:0000259" key="6">
    <source>
        <dbReference type="PROSITE" id="PS50850"/>
    </source>
</evidence>
<feature type="transmembrane region" description="Helical" evidence="5">
    <location>
        <begin position="113"/>
        <end position="137"/>
    </location>
</feature>
<feature type="transmembrane region" description="Helical" evidence="5">
    <location>
        <begin position="300"/>
        <end position="320"/>
    </location>
</feature>
<feature type="transmembrane region" description="Helical" evidence="5">
    <location>
        <begin position="260"/>
        <end position="280"/>
    </location>
</feature>
<dbReference type="InterPro" id="IPR044777">
    <property type="entry name" value="SLC17A9-like"/>
</dbReference>
<dbReference type="CDD" id="cd17380">
    <property type="entry name" value="MFS_SLC17A9_like"/>
    <property type="match status" value="1"/>
</dbReference>
<dbReference type="Proteomes" id="UP001303046">
    <property type="component" value="Unassembled WGS sequence"/>
</dbReference>
<feature type="transmembrane region" description="Helical" evidence="5">
    <location>
        <begin position="419"/>
        <end position="438"/>
    </location>
</feature>
<evidence type="ECO:0000313" key="7">
    <source>
        <dbReference type="EMBL" id="KAK6745652.1"/>
    </source>
</evidence>
<keyword evidence="2 5" id="KW-0812">Transmembrane</keyword>
<evidence type="ECO:0000256" key="2">
    <source>
        <dbReference type="ARBA" id="ARBA00022692"/>
    </source>
</evidence>
<sequence length="448" mass="49130">MLRRPGENDDPLLTKRLWSKTESRIWTVTLFSGTSVLYASRVALPICAAAIAKEYEWNKTDSGTVLSCFFWGYALTQLIAGGFADTFGGENILPTSSIVWIILTFFTPQLFDFAYWSGLPLIVLLLTRILTGIGQAFHIPSMASMVSRHLTAADKGRVFGIILAGSHCGTVLAGSIGSLLVENYGWRALFQFVGVLSLLWYWCLHLALSRYAYRQLSPSISENDLDKKDRTDQNGHISISGISIVSSAVPWRTLFRHPGFWAAAVAQYTGGNAYFTMFNWLPSYFHETFPEAQGIVYNVVPNLTIVFTSMVSPFLATRLLNSGRSMTLTRKIMEGISLLGIAFCLFIVPGTSSFVPALLVFSFAMACRGLHHGGVSVNPHDFAPHHTGAVFGIFNACGAITGFIGVYVAGHILDATDNNWSYVFIITGIQCIFGAIVYGRYGTGTKII</sequence>
<feature type="transmembrane region" description="Helical" evidence="5">
    <location>
        <begin position="25"/>
        <end position="52"/>
    </location>
</feature>
<evidence type="ECO:0000256" key="1">
    <source>
        <dbReference type="ARBA" id="ARBA00004141"/>
    </source>
</evidence>
<feature type="transmembrane region" description="Helical" evidence="5">
    <location>
        <begin position="392"/>
        <end position="413"/>
    </location>
</feature>
<feature type="transmembrane region" description="Helical" evidence="5">
    <location>
        <begin position="186"/>
        <end position="208"/>
    </location>
</feature>
<comment type="caution">
    <text evidence="7">The sequence shown here is derived from an EMBL/GenBank/DDBJ whole genome shotgun (WGS) entry which is preliminary data.</text>
</comment>
<protein>
    <recommendedName>
        <fullName evidence="6">Major facilitator superfamily (MFS) profile domain-containing protein</fullName>
    </recommendedName>
</protein>
<dbReference type="EMBL" id="JAVFWL010000003">
    <property type="protein sequence ID" value="KAK6745652.1"/>
    <property type="molecule type" value="Genomic_DNA"/>
</dbReference>
<dbReference type="PANTHER" id="PTHR11662:SF279">
    <property type="entry name" value="VOLTAGE-GATED PURINE NUCLEOTIDE UNIPORTER SLC17A9"/>
    <property type="match status" value="1"/>
</dbReference>
<evidence type="ECO:0000256" key="5">
    <source>
        <dbReference type="SAM" id="Phobius"/>
    </source>
</evidence>
<dbReference type="SUPFAM" id="SSF103473">
    <property type="entry name" value="MFS general substrate transporter"/>
    <property type="match status" value="1"/>
</dbReference>
<dbReference type="Gene3D" id="1.20.1250.20">
    <property type="entry name" value="MFS general substrate transporter like domains"/>
    <property type="match status" value="1"/>
</dbReference>
<keyword evidence="4 5" id="KW-0472">Membrane</keyword>
<dbReference type="InterPro" id="IPR050382">
    <property type="entry name" value="MFS_Na/Anion_cotransporter"/>
</dbReference>
<dbReference type="InterPro" id="IPR011701">
    <property type="entry name" value="MFS"/>
</dbReference>
<name>A0ABR1D541_NECAM</name>
<dbReference type="InterPro" id="IPR020846">
    <property type="entry name" value="MFS_dom"/>
</dbReference>
<evidence type="ECO:0000256" key="4">
    <source>
        <dbReference type="ARBA" id="ARBA00023136"/>
    </source>
</evidence>
<feature type="transmembrane region" description="Helical" evidence="5">
    <location>
        <begin position="64"/>
        <end position="84"/>
    </location>
</feature>
<reference evidence="7 8" key="1">
    <citation type="submission" date="2023-08" db="EMBL/GenBank/DDBJ databases">
        <title>A Necator americanus chromosomal reference genome.</title>
        <authorList>
            <person name="Ilik V."/>
            <person name="Petrzelkova K.J."/>
            <person name="Pardy F."/>
            <person name="Fuh T."/>
            <person name="Niatou-Singa F.S."/>
            <person name="Gouil Q."/>
            <person name="Baker L."/>
            <person name="Ritchie M.E."/>
            <person name="Jex A.R."/>
            <person name="Gazzola D."/>
            <person name="Li H."/>
            <person name="Toshio Fujiwara R."/>
            <person name="Zhan B."/>
            <person name="Aroian R.V."/>
            <person name="Pafco B."/>
            <person name="Schwarz E.M."/>
        </authorList>
    </citation>
    <scope>NUCLEOTIDE SEQUENCE [LARGE SCALE GENOMIC DNA]</scope>
    <source>
        <strain evidence="7 8">Aroian</strain>
        <tissue evidence="7">Whole animal</tissue>
    </source>
</reference>
<keyword evidence="8" id="KW-1185">Reference proteome</keyword>
<keyword evidence="3 5" id="KW-1133">Transmembrane helix</keyword>
<feature type="domain" description="Major facilitator superfamily (MFS) profile" evidence="6">
    <location>
        <begin position="26"/>
        <end position="446"/>
    </location>
</feature>
<comment type="subcellular location">
    <subcellularLocation>
        <location evidence="1">Membrane</location>
        <topology evidence="1">Multi-pass membrane protein</topology>
    </subcellularLocation>
</comment>
<gene>
    <name evidence="7" type="primary">Necator_chrIII.g12790</name>
    <name evidence="7" type="ORF">RB195_012023</name>
</gene>
<evidence type="ECO:0000256" key="3">
    <source>
        <dbReference type="ARBA" id="ARBA00022989"/>
    </source>
</evidence>